<feature type="non-terminal residue" evidence="1">
    <location>
        <position position="52"/>
    </location>
</feature>
<gene>
    <name evidence="1" type="ORF">DHETER_LOCUS5559</name>
</gene>
<proteinExistence type="predicted"/>
<accession>A0ACA9LY48</accession>
<evidence type="ECO:0000313" key="1">
    <source>
        <dbReference type="EMBL" id="CAG8558983.1"/>
    </source>
</evidence>
<dbReference type="EMBL" id="CAJVPU010006285">
    <property type="protein sequence ID" value="CAG8558983.1"/>
    <property type="molecule type" value="Genomic_DNA"/>
</dbReference>
<evidence type="ECO:0000313" key="2">
    <source>
        <dbReference type="Proteomes" id="UP000789702"/>
    </source>
</evidence>
<keyword evidence="2" id="KW-1185">Reference proteome</keyword>
<protein>
    <submittedName>
        <fullName evidence="1">4874_t:CDS:1</fullName>
    </submittedName>
</protein>
<dbReference type="Proteomes" id="UP000789702">
    <property type="component" value="Unassembled WGS sequence"/>
</dbReference>
<reference evidence="1" key="1">
    <citation type="submission" date="2021-06" db="EMBL/GenBank/DDBJ databases">
        <authorList>
            <person name="Kallberg Y."/>
            <person name="Tangrot J."/>
            <person name="Rosling A."/>
        </authorList>
    </citation>
    <scope>NUCLEOTIDE SEQUENCE</scope>
    <source>
        <strain evidence="1">IL203A</strain>
    </source>
</reference>
<organism evidence="1 2">
    <name type="scientific">Dentiscutata heterogama</name>
    <dbReference type="NCBI Taxonomy" id="1316150"/>
    <lineage>
        <taxon>Eukaryota</taxon>
        <taxon>Fungi</taxon>
        <taxon>Fungi incertae sedis</taxon>
        <taxon>Mucoromycota</taxon>
        <taxon>Glomeromycotina</taxon>
        <taxon>Glomeromycetes</taxon>
        <taxon>Diversisporales</taxon>
        <taxon>Gigasporaceae</taxon>
        <taxon>Dentiscutata</taxon>
    </lineage>
</organism>
<name>A0ACA9LY48_9GLOM</name>
<comment type="caution">
    <text evidence="1">The sequence shown here is derived from an EMBL/GenBank/DDBJ whole genome shotgun (WGS) entry which is preliminary data.</text>
</comment>
<sequence>MPSWANKGTYTETPLEAKENKKQLVMYIPISELTQDLDVLKTIARLELPITL</sequence>